<evidence type="ECO:0000256" key="5">
    <source>
        <dbReference type="ARBA" id="ARBA00022692"/>
    </source>
</evidence>
<feature type="transmembrane region" description="Helical" evidence="8">
    <location>
        <begin position="152"/>
        <end position="169"/>
    </location>
</feature>
<dbReference type="Pfam" id="PF00892">
    <property type="entry name" value="EamA"/>
    <property type="match status" value="1"/>
</dbReference>
<dbReference type="RefSeq" id="WP_126304638.1">
    <property type="nucleotide sequence ID" value="NZ_JBGNXI010000001.1"/>
</dbReference>
<dbReference type="SUPFAM" id="SSF103481">
    <property type="entry name" value="Multidrug resistance efflux transporter EmrE"/>
    <property type="match status" value="1"/>
</dbReference>
<evidence type="ECO:0000256" key="2">
    <source>
        <dbReference type="ARBA" id="ARBA00007362"/>
    </source>
</evidence>
<dbReference type="InterPro" id="IPR000620">
    <property type="entry name" value="EamA_dom"/>
</dbReference>
<sequence>MSEIRKGVLAALLSNILFGVLYLYGRWMEPMGGTEVFAWRIVSMLFILWLTLLTTRTLHSVFTYIKKIGKNRKQWAYIILPTPILASQLWLFMWGPVNGYGVDIAMGYFLFPLMMVLCGRIFLAEYVNRLQWLAVGLAALGVAHELWQTHAFSWATLWVLGTYPIYYLLRRIMRVPVLAGLLIDLTLISPIAVIYLLLQPHSLQILAEPSKYWLLIPLLGIISTAAMQLNLQASRMLPVTLFGMLSYLEPVLLFMLAVLVLQTPVSVQSLTTYGLIWCGLGLSLLDGWLKMRKKSQSVAPV</sequence>
<feature type="transmembrane region" description="Helical" evidence="8">
    <location>
        <begin position="267"/>
        <end position="285"/>
    </location>
</feature>
<name>A0A448UBL7_9NEIS</name>
<feature type="transmembrane region" description="Helical" evidence="8">
    <location>
        <begin position="210"/>
        <end position="229"/>
    </location>
</feature>
<dbReference type="OrthoDB" id="3250831at2"/>
<keyword evidence="5 8" id="KW-0812">Transmembrane</keyword>
<keyword evidence="3" id="KW-0813">Transport</keyword>
<feature type="transmembrane region" description="Helical" evidence="8">
    <location>
        <begin position="241"/>
        <end position="261"/>
    </location>
</feature>
<evidence type="ECO:0000256" key="3">
    <source>
        <dbReference type="ARBA" id="ARBA00022448"/>
    </source>
</evidence>
<feature type="transmembrane region" description="Helical" evidence="8">
    <location>
        <begin position="176"/>
        <end position="198"/>
    </location>
</feature>
<evidence type="ECO:0000313" key="11">
    <source>
        <dbReference type="Proteomes" id="UP000268229"/>
    </source>
</evidence>
<dbReference type="AlphaFoldDB" id="A0A448UBL7"/>
<feature type="transmembrane region" description="Helical" evidence="8">
    <location>
        <begin position="130"/>
        <end position="146"/>
    </location>
</feature>
<organism evidence="10 11">
    <name type="scientific">Neisseria animaloris</name>
    <dbReference type="NCBI Taxonomy" id="326522"/>
    <lineage>
        <taxon>Bacteria</taxon>
        <taxon>Pseudomonadati</taxon>
        <taxon>Pseudomonadota</taxon>
        <taxon>Betaproteobacteria</taxon>
        <taxon>Neisseriales</taxon>
        <taxon>Neisseriaceae</taxon>
        <taxon>Neisseria</taxon>
    </lineage>
</organism>
<keyword evidence="6 8" id="KW-1133">Transmembrane helix</keyword>
<protein>
    <submittedName>
        <fullName evidence="10">Putative chloramphenical resistance permease RarD</fullName>
    </submittedName>
</protein>
<feature type="transmembrane region" description="Helical" evidence="8">
    <location>
        <begin position="37"/>
        <end position="54"/>
    </location>
</feature>
<keyword evidence="4" id="KW-1003">Cell membrane</keyword>
<keyword evidence="7 8" id="KW-0472">Membrane</keyword>
<evidence type="ECO:0000256" key="6">
    <source>
        <dbReference type="ARBA" id="ARBA00022989"/>
    </source>
</evidence>
<feature type="transmembrane region" description="Helical" evidence="8">
    <location>
        <begin position="7"/>
        <end position="25"/>
    </location>
</feature>
<dbReference type="Proteomes" id="UP000268229">
    <property type="component" value="Chromosome"/>
</dbReference>
<evidence type="ECO:0000256" key="8">
    <source>
        <dbReference type="SAM" id="Phobius"/>
    </source>
</evidence>
<dbReference type="InterPro" id="IPR004626">
    <property type="entry name" value="RarD"/>
</dbReference>
<gene>
    <name evidence="10" type="primary">rarD</name>
    <name evidence="10" type="ORF">NCTC12227_01033</name>
</gene>
<dbReference type="KEGG" id="nani:NCTC12227_01033"/>
<feature type="domain" description="EamA" evidence="9">
    <location>
        <begin position="6"/>
        <end position="143"/>
    </location>
</feature>
<comment type="similarity">
    <text evidence="2">Belongs to the EamA transporter family.</text>
</comment>
<accession>A0A448UBL7</accession>
<feature type="transmembrane region" description="Helical" evidence="8">
    <location>
        <begin position="105"/>
        <end position="123"/>
    </location>
</feature>
<evidence type="ECO:0000313" key="10">
    <source>
        <dbReference type="EMBL" id="VEJ21306.1"/>
    </source>
</evidence>
<dbReference type="InterPro" id="IPR037185">
    <property type="entry name" value="EmrE-like"/>
</dbReference>
<feature type="transmembrane region" description="Helical" evidence="8">
    <location>
        <begin position="75"/>
        <end position="93"/>
    </location>
</feature>
<proteinExistence type="inferred from homology"/>
<comment type="subcellular location">
    <subcellularLocation>
        <location evidence="1">Cell membrane</location>
        <topology evidence="1">Multi-pass membrane protein</topology>
    </subcellularLocation>
</comment>
<reference evidence="10 11" key="1">
    <citation type="submission" date="2018-12" db="EMBL/GenBank/DDBJ databases">
        <authorList>
            <consortium name="Pathogen Informatics"/>
        </authorList>
    </citation>
    <scope>NUCLEOTIDE SEQUENCE [LARGE SCALE GENOMIC DNA]</scope>
    <source>
        <strain evidence="10 11">NCTC12227</strain>
    </source>
</reference>
<dbReference type="EMBL" id="LR134516">
    <property type="protein sequence ID" value="VEJ21306.1"/>
    <property type="molecule type" value="Genomic_DNA"/>
</dbReference>
<evidence type="ECO:0000256" key="7">
    <source>
        <dbReference type="ARBA" id="ARBA00023136"/>
    </source>
</evidence>
<dbReference type="GO" id="GO:0005886">
    <property type="term" value="C:plasma membrane"/>
    <property type="evidence" value="ECO:0007669"/>
    <property type="project" value="UniProtKB-SubCell"/>
</dbReference>
<evidence type="ECO:0000259" key="9">
    <source>
        <dbReference type="Pfam" id="PF00892"/>
    </source>
</evidence>
<evidence type="ECO:0000256" key="4">
    <source>
        <dbReference type="ARBA" id="ARBA00022475"/>
    </source>
</evidence>
<keyword evidence="11" id="KW-1185">Reference proteome</keyword>
<dbReference type="NCBIfam" id="TIGR00688">
    <property type="entry name" value="rarD"/>
    <property type="match status" value="1"/>
</dbReference>
<evidence type="ECO:0000256" key="1">
    <source>
        <dbReference type="ARBA" id="ARBA00004651"/>
    </source>
</evidence>